<dbReference type="GO" id="GO:0006817">
    <property type="term" value="P:phosphate ion transport"/>
    <property type="evidence" value="ECO:0007669"/>
    <property type="project" value="UniProtKB-KW"/>
</dbReference>
<dbReference type="PANTHER" id="PTHR42930">
    <property type="entry name" value="PHOSPHATE-SPECIFIC TRANSPORT SYSTEM ACCESSORY PROTEIN PHOU"/>
    <property type="match status" value="1"/>
</dbReference>
<reference evidence="9" key="1">
    <citation type="submission" date="2021-10" db="EMBL/GenBank/DDBJ databases">
        <title>Anaerobic single-cell dispensing facilitates the cultivation of human gut bacteria.</title>
        <authorList>
            <person name="Afrizal A."/>
        </authorList>
    </citation>
    <scope>NUCLEOTIDE SEQUENCE</scope>
    <source>
        <strain evidence="9">CLA-AA-H215</strain>
    </source>
</reference>
<dbReference type="AlphaFoldDB" id="A0AAE3E7J5"/>
<comment type="caution">
    <text evidence="9">The sequence shown here is derived from an EMBL/GenBank/DDBJ whole genome shotgun (WGS) entry which is preliminary data.</text>
</comment>
<dbReference type="SUPFAM" id="SSF109755">
    <property type="entry name" value="PhoU-like"/>
    <property type="match status" value="1"/>
</dbReference>
<dbReference type="RefSeq" id="WP_308452307.1">
    <property type="nucleotide sequence ID" value="NZ_JAJEQR010000001.1"/>
</dbReference>
<evidence type="ECO:0000256" key="5">
    <source>
        <dbReference type="ARBA" id="ARBA00022490"/>
    </source>
</evidence>
<dbReference type="NCBIfam" id="TIGR02135">
    <property type="entry name" value="phoU_full"/>
    <property type="match status" value="1"/>
</dbReference>
<dbReference type="Proteomes" id="UP001198182">
    <property type="component" value="Unassembled WGS sequence"/>
</dbReference>
<dbReference type="GO" id="GO:0030643">
    <property type="term" value="P:intracellular phosphate ion homeostasis"/>
    <property type="evidence" value="ECO:0007669"/>
    <property type="project" value="InterPro"/>
</dbReference>
<keyword evidence="5 7" id="KW-0963">Cytoplasm</keyword>
<comment type="subunit">
    <text evidence="3 7">Homodimer.</text>
</comment>
<dbReference type="EMBL" id="JAJEQR010000001">
    <property type="protein sequence ID" value="MCC2229470.1"/>
    <property type="molecule type" value="Genomic_DNA"/>
</dbReference>
<comment type="function">
    <text evidence="7">Plays a role in the regulation of phosphate uptake.</text>
</comment>
<keyword evidence="6 7" id="KW-0592">Phosphate transport</keyword>
<feature type="domain" description="PhoU" evidence="8">
    <location>
        <begin position="16"/>
        <end position="104"/>
    </location>
</feature>
<dbReference type="Gene3D" id="1.20.58.220">
    <property type="entry name" value="Phosphate transport system protein phou homolog 2, domain 2"/>
    <property type="match status" value="1"/>
</dbReference>
<dbReference type="FunFam" id="1.20.58.220:FF:000004">
    <property type="entry name" value="Phosphate-specific transport system accessory protein PhoU"/>
    <property type="match status" value="1"/>
</dbReference>
<comment type="subcellular location">
    <subcellularLocation>
        <location evidence="1 7">Cytoplasm</location>
    </subcellularLocation>
</comment>
<keyword evidence="10" id="KW-1185">Reference proteome</keyword>
<accession>A0AAE3E7J5</accession>
<gene>
    <name evidence="9" type="primary">phoU</name>
    <name evidence="9" type="ORF">LKD81_00455</name>
</gene>
<evidence type="ECO:0000256" key="2">
    <source>
        <dbReference type="ARBA" id="ARBA00008107"/>
    </source>
</evidence>
<evidence type="ECO:0000256" key="6">
    <source>
        <dbReference type="ARBA" id="ARBA00022592"/>
    </source>
</evidence>
<dbReference type="GO" id="GO:0005737">
    <property type="term" value="C:cytoplasm"/>
    <property type="evidence" value="ECO:0007669"/>
    <property type="project" value="UniProtKB-SubCell"/>
</dbReference>
<feature type="domain" description="PhoU" evidence="8">
    <location>
        <begin position="119"/>
        <end position="199"/>
    </location>
</feature>
<proteinExistence type="inferred from homology"/>
<dbReference type="InterPro" id="IPR038078">
    <property type="entry name" value="PhoU-like_sf"/>
</dbReference>
<evidence type="ECO:0000256" key="3">
    <source>
        <dbReference type="ARBA" id="ARBA00011738"/>
    </source>
</evidence>
<dbReference type="InterPro" id="IPR028366">
    <property type="entry name" value="PhoU"/>
</dbReference>
<name>A0AAE3E7J5_9FIRM</name>
<organism evidence="9 10">
    <name type="scientific">Hominifimenecus microfluidus</name>
    <dbReference type="NCBI Taxonomy" id="2885348"/>
    <lineage>
        <taxon>Bacteria</taxon>
        <taxon>Bacillati</taxon>
        <taxon>Bacillota</taxon>
        <taxon>Clostridia</taxon>
        <taxon>Lachnospirales</taxon>
        <taxon>Lachnospiraceae</taxon>
        <taxon>Hominifimenecus</taxon>
    </lineage>
</organism>
<keyword evidence="4 7" id="KW-0813">Transport</keyword>
<comment type="similarity">
    <text evidence="2 7">Belongs to the PhoU family.</text>
</comment>
<sequence>MRNRFDRQLEQLNTELIEMGAMCERAIEGAVQAVLKADIDQAKETIQLDHEIDQQEHDIEGLCLKLLMQQQPVARDLRQISAALKMITDMERIGDQASDISEIVQTVDVQKFAHELDLASMADAAVRMVTESVDAYVKKDLELAHRVVAEDDIVDAHFVRIKNGLMLHIMNSECALDLLMIAKYLERIGDHAVNIAEWVEFSITGVHTSGE</sequence>
<evidence type="ECO:0000259" key="8">
    <source>
        <dbReference type="Pfam" id="PF01895"/>
    </source>
</evidence>
<evidence type="ECO:0000256" key="4">
    <source>
        <dbReference type="ARBA" id="ARBA00022448"/>
    </source>
</evidence>
<dbReference type="InterPro" id="IPR026022">
    <property type="entry name" value="PhoU_dom"/>
</dbReference>
<protein>
    <recommendedName>
        <fullName evidence="7">Phosphate-specific transport system accessory protein PhoU</fullName>
    </recommendedName>
</protein>
<dbReference type="Pfam" id="PF01895">
    <property type="entry name" value="PhoU"/>
    <property type="match status" value="2"/>
</dbReference>
<evidence type="ECO:0000313" key="9">
    <source>
        <dbReference type="EMBL" id="MCC2229470.1"/>
    </source>
</evidence>
<evidence type="ECO:0000256" key="7">
    <source>
        <dbReference type="PIRNR" id="PIRNR003107"/>
    </source>
</evidence>
<evidence type="ECO:0000256" key="1">
    <source>
        <dbReference type="ARBA" id="ARBA00004496"/>
    </source>
</evidence>
<dbReference type="PANTHER" id="PTHR42930:SF3">
    <property type="entry name" value="PHOSPHATE-SPECIFIC TRANSPORT SYSTEM ACCESSORY PROTEIN PHOU"/>
    <property type="match status" value="1"/>
</dbReference>
<dbReference type="PIRSF" id="PIRSF003107">
    <property type="entry name" value="PhoU"/>
    <property type="match status" value="1"/>
</dbReference>
<evidence type="ECO:0000313" key="10">
    <source>
        <dbReference type="Proteomes" id="UP001198182"/>
    </source>
</evidence>
<dbReference type="GO" id="GO:0045936">
    <property type="term" value="P:negative regulation of phosphate metabolic process"/>
    <property type="evidence" value="ECO:0007669"/>
    <property type="project" value="InterPro"/>
</dbReference>